<dbReference type="InterPro" id="IPR009057">
    <property type="entry name" value="Homeodomain-like_sf"/>
</dbReference>
<dbReference type="PROSITE" id="PS50977">
    <property type="entry name" value="HTH_TETR_2"/>
    <property type="match status" value="1"/>
</dbReference>
<keyword evidence="1 2" id="KW-0238">DNA-binding</keyword>
<evidence type="ECO:0000256" key="1">
    <source>
        <dbReference type="ARBA" id="ARBA00023125"/>
    </source>
</evidence>
<dbReference type="Pfam" id="PF00440">
    <property type="entry name" value="TetR_N"/>
    <property type="match status" value="1"/>
</dbReference>
<dbReference type="OrthoDB" id="9802802at2"/>
<gene>
    <name evidence="4" type="ORF">ESA94_12875</name>
</gene>
<evidence type="ECO:0000313" key="5">
    <source>
        <dbReference type="Proteomes" id="UP000290204"/>
    </source>
</evidence>
<protein>
    <submittedName>
        <fullName evidence="4">TetR/AcrR family transcriptional regulator</fullName>
    </submittedName>
</protein>
<proteinExistence type="predicted"/>
<dbReference type="PANTHER" id="PTHR30328:SF54">
    <property type="entry name" value="HTH-TYPE TRANSCRIPTIONAL REPRESSOR SCO4008"/>
    <property type="match status" value="1"/>
</dbReference>
<dbReference type="Gene3D" id="1.10.10.60">
    <property type="entry name" value="Homeodomain-like"/>
    <property type="match status" value="1"/>
</dbReference>
<feature type="DNA-binding region" description="H-T-H motif" evidence="2">
    <location>
        <begin position="44"/>
        <end position="63"/>
    </location>
</feature>
<accession>A0A4Q1CHW8</accession>
<dbReference type="GO" id="GO:0003677">
    <property type="term" value="F:DNA binding"/>
    <property type="evidence" value="ECO:0007669"/>
    <property type="project" value="UniProtKB-UniRule"/>
</dbReference>
<comment type="caution">
    <text evidence="4">The sequence shown here is derived from an EMBL/GenBank/DDBJ whole genome shotgun (WGS) entry which is preliminary data.</text>
</comment>
<dbReference type="InterPro" id="IPR001647">
    <property type="entry name" value="HTH_TetR"/>
</dbReference>
<keyword evidence="5" id="KW-1185">Reference proteome</keyword>
<dbReference type="PANTHER" id="PTHR30328">
    <property type="entry name" value="TRANSCRIPTIONAL REPRESSOR"/>
    <property type="match status" value="1"/>
</dbReference>
<dbReference type="EMBL" id="SDHW01000003">
    <property type="protein sequence ID" value="RXK59936.1"/>
    <property type="molecule type" value="Genomic_DNA"/>
</dbReference>
<evidence type="ECO:0000256" key="2">
    <source>
        <dbReference type="PROSITE-ProRule" id="PRU00335"/>
    </source>
</evidence>
<dbReference type="AlphaFoldDB" id="A0A4Q1CHW8"/>
<feature type="domain" description="HTH tetR-type" evidence="3">
    <location>
        <begin position="21"/>
        <end position="81"/>
    </location>
</feature>
<reference evidence="4 5" key="1">
    <citation type="submission" date="2019-01" db="EMBL/GenBank/DDBJ databases">
        <title>Lacibacter sp. strain TTM-7.</title>
        <authorList>
            <person name="Chen W.-M."/>
        </authorList>
    </citation>
    <scope>NUCLEOTIDE SEQUENCE [LARGE SCALE GENOMIC DNA]</scope>
    <source>
        <strain evidence="4 5">TTM-7</strain>
    </source>
</reference>
<sequence length="216" mass="24574">MTFKSKKSVGQKVKKLNVKGAVKQEQILEAAIRRLSHFGVHKTTLTEIADDLSISKQALMYYYHDKASLVTSVLEKIAGDYIVEVKKLMAKNLSLNHLFTGLVDMRHSFFGRYHMLFIQMKTDGFTRSSSEIEATRKQAEQAERIALAERLKSEITQGTIREIDTDTTVQLMLDTMAAFAYSMQFTCPIPTEDQLQQLFDRQKNAVLLMINGITTK</sequence>
<dbReference type="SUPFAM" id="SSF46689">
    <property type="entry name" value="Homeodomain-like"/>
    <property type="match status" value="1"/>
</dbReference>
<dbReference type="Proteomes" id="UP000290204">
    <property type="component" value="Unassembled WGS sequence"/>
</dbReference>
<name>A0A4Q1CHW8_9BACT</name>
<dbReference type="InterPro" id="IPR050109">
    <property type="entry name" value="HTH-type_TetR-like_transc_reg"/>
</dbReference>
<dbReference type="Gene3D" id="1.10.357.10">
    <property type="entry name" value="Tetracycline Repressor, domain 2"/>
    <property type="match status" value="1"/>
</dbReference>
<organism evidence="4 5">
    <name type="scientific">Lacibacter luteus</name>
    <dbReference type="NCBI Taxonomy" id="2508719"/>
    <lineage>
        <taxon>Bacteria</taxon>
        <taxon>Pseudomonadati</taxon>
        <taxon>Bacteroidota</taxon>
        <taxon>Chitinophagia</taxon>
        <taxon>Chitinophagales</taxon>
        <taxon>Chitinophagaceae</taxon>
        <taxon>Lacibacter</taxon>
    </lineage>
</organism>
<evidence type="ECO:0000259" key="3">
    <source>
        <dbReference type="PROSITE" id="PS50977"/>
    </source>
</evidence>
<evidence type="ECO:0000313" key="4">
    <source>
        <dbReference type="EMBL" id="RXK59936.1"/>
    </source>
</evidence>